<keyword evidence="7 11" id="KW-0808">Transferase</keyword>
<sequence>MAPDRLAGLADAGVSIWLDDLTRAHLVSGHLRRLVDDCHVVGVTTNPTIFAASLARPEPYDPQIRELAADGVTVGDAVRRLMVGDVQQACDLFREVWEATGGVDGRVSLEVDPALAGNSEATVVDAVSLVRAVGRPNLSVKIPATRAGLPAITEALALGVDVNVTLIFSVERYRAVMAAYLAGLERALDNGTPLSGIHSVASFFVSRVDVEVDERLDKIGSDDALALRGMAGVANSRLAYQAFRDTFTGPRWERLQAAGARVQRPLWASTGVKNPAYPDTKYVSELALPGTVNTMPEATLKAFADHGSLRGTDDAQATAGDWRRPRRSSTRWLPRASISPRS</sequence>
<keyword evidence="14" id="KW-1185">Reference proteome</keyword>
<dbReference type="NCBIfam" id="TIGR00876">
    <property type="entry name" value="tal_mycobact"/>
    <property type="match status" value="1"/>
</dbReference>
<keyword evidence="9 11" id="KW-0704">Schiff base</keyword>
<dbReference type="EMBL" id="BJVJ01000121">
    <property type="protein sequence ID" value="GEL26907.1"/>
    <property type="molecule type" value="Genomic_DNA"/>
</dbReference>
<evidence type="ECO:0000256" key="3">
    <source>
        <dbReference type="ARBA" id="ARBA00004857"/>
    </source>
</evidence>
<comment type="similarity">
    <text evidence="4 11">Belongs to the transaldolase family. Type 2 subfamily.</text>
</comment>
<dbReference type="Proteomes" id="UP000321685">
    <property type="component" value="Unassembled WGS sequence"/>
</dbReference>
<dbReference type="CDD" id="cd00955">
    <property type="entry name" value="Transaldolase_like"/>
    <property type="match status" value="1"/>
</dbReference>
<dbReference type="SUPFAM" id="SSF51569">
    <property type="entry name" value="Aldolase"/>
    <property type="match status" value="1"/>
</dbReference>
<evidence type="ECO:0000256" key="9">
    <source>
        <dbReference type="ARBA" id="ARBA00023270"/>
    </source>
</evidence>
<gene>
    <name evidence="13" type="primary">talA</name>
    <name evidence="11" type="synonym">tal</name>
    <name evidence="13" type="ORF">PSU4_58610</name>
</gene>
<feature type="region of interest" description="Disordered" evidence="12">
    <location>
        <begin position="309"/>
        <end position="342"/>
    </location>
</feature>
<dbReference type="PIRSF" id="PIRSF036915">
    <property type="entry name" value="Trnald_Bac_Plnt"/>
    <property type="match status" value="1"/>
</dbReference>
<feature type="active site" description="Schiff-base intermediate with substrate" evidence="11">
    <location>
        <position position="141"/>
    </location>
</feature>
<name>A0A511DRG5_9PSEU</name>
<dbReference type="EC" id="2.2.1.2" evidence="5 11"/>
<dbReference type="HAMAP" id="MF_00493">
    <property type="entry name" value="Transaldolase_2"/>
    <property type="match status" value="1"/>
</dbReference>
<dbReference type="PROSITE" id="PS01054">
    <property type="entry name" value="TRANSALDOLASE_1"/>
    <property type="match status" value="1"/>
</dbReference>
<dbReference type="UniPathway" id="UPA00115">
    <property type="reaction ID" value="UER00414"/>
</dbReference>
<evidence type="ECO:0000313" key="13">
    <source>
        <dbReference type="EMBL" id="GEL26907.1"/>
    </source>
</evidence>
<comment type="function">
    <text evidence="1 11">Transaldolase is important for the balance of metabolites in the pentose-phosphate pathway.</text>
</comment>
<dbReference type="Gene3D" id="3.20.20.70">
    <property type="entry name" value="Aldolase class I"/>
    <property type="match status" value="1"/>
</dbReference>
<evidence type="ECO:0000256" key="2">
    <source>
        <dbReference type="ARBA" id="ARBA00004496"/>
    </source>
</evidence>
<evidence type="ECO:0000256" key="4">
    <source>
        <dbReference type="ARBA" id="ARBA00008426"/>
    </source>
</evidence>
<accession>A0A511DRG5</accession>
<protein>
    <recommendedName>
        <fullName evidence="5 11">Transaldolase</fullName>
        <ecNumber evidence="5 11">2.2.1.2</ecNumber>
    </recommendedName>
</protein>
<proteinExistence type="inferred from homology"/>
<dbReference type="InterPro" id="IPR004732">
    <property type="entry name" value="Transaldolase_2"/>
</dbReference>
<dbReference type="GO" id="GO:0006098">
    <property type="term" value="P:pentose-phosphate shunt"/>
    <property type="evidence" value="ECO:0007669"/>
    <property type="project" value="UniProtKB-UniRule"/>
</dbReference>
<dbReference type="NCBIfam" id="NF002881">
    <property type="entry name" value="PRK03343.1"/>
    <property type="match status" value="1"/>
</dbReference>
<evidence type="ECO:0000256" key="7">
    <source>
        <dbReference type="ARBA" id="ARBA00022679"/>
    </source>
</evidence>
<evidence type="ECO:0000256" key="6">
    <source>
        <dbReference type="ARBA" id="ARBA00022490"/>
    </source>
</evidence>
<dbReference type="GO" id="GO:0005737">
    <property type="term" value="C:cytoplasm"/>
    <property type="evidence" value="ECO:0007669"/>
    <property type="project" value="UniProtKB-SubCell"/>
</dbReference>
<evidence type="ECO:0000256" key="8">
    <source>
        <dbReference type="ARBA" id="ARBA00023126"/>
    </source>
</evidence>
<keyword evidence="6 11" id="KW-0963">Cytoplasm</keyword>
<comment type="caution">
    <text evidence="13">The sequence shown here is derived from an EMBL/GenBank/DDBJ whole genome shotgun (WGS) entry which is preliminary data.</text>
</comment>
<dbReference type="GO" id="GO:0004801">
    <property type="term" value="F:transaldolase activity"/>
    <property type="evidence" value="ECO:0007669"/>
    <property type="project" value="UniProtKB-UniRule"/>
</dbReference>
<reference evidence="13 14" key="1">
    <citation type="submission" date="2019-07" db="EMBL/GenBank/DDBJ databases">
        <title>Whole genome shotgun sequence of Pseudonocardia sulfidoxydans NBRC 16205.</title>
        <authorList>
            <person name="Hosoyama A."/>
            <person name="Uohara A."/>
            <person name="Ohji S."/>
            <person name="Ichikawa N."/>
        </authorList>
    </citation>
    <scope>NUCLEOTIDE SEQUENCE [LARGE SCALE GENOMIC DNA]</scope>
    <source>
        <strain evidence="13 14">NBRC 16205</strain>
    </source>
</reference>
<dbReference type="PANTHER" id="PTHR10683:SF31">
    <property type="entry name" value="TRANSALDOLASE"/>
    <property type="match status" value="1"/>
</dbReference>
<comment type="subcellular location">
    <subcellularLocation>
        <location evidence="2 11">Cytoplasm</location>
    </subcellularLocation>
</comment>
<evidence type="ECO:0000256" key="10">
    <source>
        <dbReference type="ARBA" id="ARBA00048810"/>
    </source>
</evidence>
<evidence type="ECO:0000256" key="1">
    <source>
        <dbReference type="ARBA" id="ARBA00003518"/>
    </source>
</evidence>
<organism evidence="13 14">
    <name type="scientific">Pseudonocardia sulfidoxydans NBRC 16205</name>
    <dbReference type="NCBI Taxonomy" id="1223511"/>
    <lineage>
        <taxon>Bacteria</taxon>
        <taxon>Bacillati</taxon>
        <taxon>Actinomycetota</taxon>
        <taxon>Actinomycetes</taxon>
        <taxon>Pseudonocardiales</taxon>
        <taxon>Pseudonocardiaceae</taxon>
        <taxon>Pseudonocardia</taxon>
    </lineage>
</organism>
<dbReference type="InterPro" id="IPR018225">
    <property type="entry name" value="Transaldolase_AS"/>
</dbReference>
<dbReference type="InterPro" id="IPR001585">
    <property type="entry name" value="TAL/FSA"/>
</dbReference>
<dbReference type="GO" id="GO:0005975">
    <property type="term" value="P:carbohydrate metabolic process"/>
    <property type="evidence" value="ECO:0007669"/>
    <property type="project" value="InterPro"/>
</dbReference>
<dbReference type="PANTHER" id="PTHR10683">
    <property type="entry name" value="TRANSALDOLASE"/>
    <property type="match status" value="1"/>
</dbReference>
<dbReference type="InterPro" id="IPR013785">
    <property type="entry name" value="Aldolase_TIM"/>
</dbReference>
<evidence type="ECO:0000313" key="14">
    <source>
        <dbReference type="Proteomes" id="UP000321685"/>
    </source>
</evidence>
<keyword evidence="8 11" id="KW-0570">Pentose shunt</keyword>
<evidence type="ECO:0000256" key="5">
    <source>
        <dbReference type="ARBA" id="ARBA00013151"/>
    </source>
</evidence>
<comment type="catalytic activity">
    <reaction evidence="10 11">
        <text>D-sedoheptulose 7-phosphate + D-glyceraldehyde 3-phosphate = D-erythrose 4-phosphate + beta-D-fructose 6-phosphate</text>
        <dbReference type="Rhea" id="RHEA:17053"/>
        <dbReference type="ChEBI" id="CHEBI:16897"/>
        <dbReference type="ChEBI" id="CHEBI:57483"/>
        <dbReference type="ChEBI" id="CHEBI:57634"/>
        <dbReference type="ChEBI" id="CHEBI:59776"/>
        <dbReference type="EC" id="2.2.1.2"/>
    </reaction>
</comment>
<dbReference type="Pfam" id="PF00923">
    <property type="entry name" value="TAL_FSA"/>
    <property type="match status" value="1"/>
</dbReference>
<evidence type="ECO:0000256" key="11">
    <source>
        <dbReference type="HAMAP-Rule" id="MF_00493"/>
    </source>
</evidence>
<evidence type="ECO:0000256" key="12">
    <source>
        <dbReference type="SAM" id="MobiDB-lite"/>
    </source>
</evidence>
<dbReference type="AlphaFoldDB" id="A0A511DRG5"/>
<comment type="pathway">
    <text evidence="3 11">Carbohydrate degradation; pentose phosphate pathway; D-glyceraldehyde 3-phosphate and beta-D-fructose 6-phosphate from D-ribose 5-phosphate and D-xylulose 5-phosphate (non-oxidative stage): step 2/3.</text>
</comment>